<name>A0A5C6TDG3_FUSOC</name>
<gene>
    <name evidence="1" type="ORF">FocTR4_00002866</name>
</gene>
<dbReference type="Proteomes" id="UP000321331">
    <property type="component" value="Unassembled WGS sequence"/>
</dbReference>
<comment type="caution">
    <text evidence="1">The sequence shown here is derived from an EMBL/GenBank/DDBJ whole genome shotgun (WGS) entry which is preliminary data.</text>
</comment>
<protein>
    <submittedName>
        <fullName evidence="1">Uncharacterized protein</fullName>
    </submittedName>
</protein>
<dbReference type="EMBL" id="VMNF01000005">
    <property type="protein sequence ID" value="TXC07721.1"/>
    <property type="molecule type" value="Genomic_DNA"/>
</dbReference>
<proteinExistence type="predicted"/>
<sequence>MGQARRGIKKAASKAKNMRTHFYGREKTLCKRYVSPFSKQKWLIVDFFSEWGDIPN</sequence>
<accession>A0A5C6TDG3</accession>
<dbReference type="AlphaFoldDB" id="A0A5C6TDG3"/>
<evidence type="ECO:0000313" key="1">
    <source>
        <dbReference type="EMBL" id="TXC07721.1"/>
    </source>
</evidence>
<evidence type="ECO:0000313" key="2">
    <source>
        <dbReference type="Proteomes" id="UP000321331"/>
    </source>
</evidence>
<reference evidence="1 2" key="1">
    <citation type="submission" date="2019-07" db="EMBL/GenBank/DDBJ databases">
        <title>The First High-Quality Draft Genome Sequence of the Causal Agent of the Current Panama Disease Epidemic.</title>
        <authorList>
            <person name="Warmington R.J."/>
            <person name="Kay W."/>
            <person name="Jeffries A."/>
            <person name="Bebber D."/>
            <person name="Moore K."/>
            <person name="Studholme D.J."/>
        </authorList>
    </citation>
    <scope>NUCLEOTIDE SEQUENCE [LARGE SCALE GENOMIC DNA]</scope>
    <source>
        <strain evidence="1 2">TR4</strain>
    </source>
</reference>
<organism evidence="1 2">
    <name type="scientific">Fusarium oxysporum f. sp. cubense</name>
    <dbReference type="NCBI Taxonomy" id="61366"/>
    <lineage>
        <taxon>Eukaryota</taxon>
        <taxon>Fungi</taxon>
        <taxon>Dikarya</taxon>
        <taxon>Ascomycota</taxon>
        <taxon>Pezizomycotina</taxon>
        <taxon>Sordariomycetes</taxon>
        <taxon>Hypocreomycetidae</taxon>
        <taxon>Hypocreales</taxon>
        <taxon>Nectriaceae</taxon>
        <taxon>Fusarium</taxon>
        <taxon>Fusarium oxysporum species complex</taxon>
    </lineage>
</organism>